<dbReference type="InterPro" id="IPR036291">
    <property type="entry name" value="NAD(P)-bd_dom_sf"/>
</dbReference>
<keyword evidence="6 8" id="KW-0057">Aromatic amino acid biosynthesis</keyword>
<dbReference type="GO" id="GO:0004764">
    <property type="term" value="F:shikimate 3-dehydrogenase (NADP+) activity"/>
    <property type="evidence" value="ECO:0007669"/>
    <property type="project" value="UniProtKB-EC"/>
</dbReference>
<evidence type="ECO:0000256" key="5">
    <source>
        <dbReference type="ARBA" id="ARBA00023002"/>
    </source>
</evidence>
<keyword evidence="4 8" id="KW-0521">NADP</keyword>
<organism evidence="12 13">
    <name type="scientific">Arenibacter arenosicollis</name>
    <dbReference type="NCBI Taxonomy" id="2762274"/>
    <lineage>
        <taxon>Bacteria</taxon>
        <taxon>Pseudomonadati</taxon>
        <taxon>Bacteroidota</taxon>
        <taxon>Flavobacteriia</taxon>
        <taxon>Flavobacteriales</taxon>
        <taxon>Flavobacteriaceae</taxon>
        <taxon>Arenibacter</taxon>
    </lineage>
</organism>
<dbReference type="Gene3D" id="3.40.50.720">
    <property type="entry name" value="NAD(P)-binding Rossmann-like Domain"/>
    <property type="match status" value="1"/>
</dbReference>
<dbReference type="PANTHER" id="PTHR21089:SF1">
    <property type="entry name" value="BIFUNCTIONAL 3-DEHYDROQUINATE DEHYDRATASE_SHIKIMATE DEHYDROGENASE, CHLOROPLASTIC"/>
    <property type="match status" value="1"/>
</dbReference>
<feature type="domain" description="Shikimate dehydrogenase substrate binding N-terminal" evidence="10">
    <location>
        <begin position="22"/>
        <end position="94"/>
    </location>
</feature>
<dbReference type="NCBIfam" id="TIGR00507">
    <property type="entry name" value="aroE"/>
    <property type="match status" value="1"/>
</dbReference>
<dbReference type="InterPro" id="IPR011342">
    <property type="entry name" value="Shikimate_DH"/>
</dbReference>
<keyword evidence="13" id="KW-1185">Reference proteome</keyword>
<evidence type="ECO:0000256" key="8">
    <source>
        <dbReference type="HAMAP-Rule" id="MF_00222"/>
    </source>
</evidence>
<accession>A0ABR7QKR8</accession>
<proteinExistence type="inferred from homology"/>
<dbReference type="SUPFAM" id="SSF51735">
    <property type="entry name" value="NAD(P)-binding Rossmann-fold domains"/>
    <property type="match status" value="1"/>
</dbReference>
<dbReference type="InterPro" id="IPR022893">
    <property type="entry name" value="Shikimate_DH_fam"/>
</dbReference>
<comment type="caution">
    <text evidence="12">The sequence shown here is derived from an EMBL/GenBank/DDBJ whole genome shotgun (WGS) entry which is preliminary data.</text>
</comment>
<dbReference type="EC" id="1.1.1.25" evidence="2 8"/>
<evidence type="ECO:0000259" key="10">
    <source>
        <dbReference type="Pfam" id="PF08501"/>
    </source>
</evidence>
<name>A0ABR7QKR8_9FLAO</name>
<keyword evidence="3 8" id="KW-0028">Amino-acid biosynthesis</keyword>
<feature type="binding site" evidence="8">
    <location>
        <position position="83"/>
    </location>
    <ligand>
        <name>NADP(+)</name>
        <dbReference type="ChEBI" id="CHEBI:58349"/>
    </ligand>
</feature>
<sequence>MSPDFLPQLTGSFAQPALENPTVAMVEAAYKYHGLHFRYMNCEVSPENLEAAVNGAKAMGWTGFNCSIPHKVAVIKYLDGLGESAQLIGAVNTIVKQGEKWIGENTDGKGFVKALREVINPADKHITLFGAGAAARAVAVELALAGAKSLTIVNRSKERAQAVVELLNNNTAAKVNYHSWTKKYKIESKTDIVINATSIGLYPNVNEQLDIDFDSIELNMVVADGIHNPPKTHLIQTAETKGCKTVSGLQMLVNQGVIGIKYWTSIDVDPSVMHGELKKVLHIK</sequence>
<comment type="function">
    <text evidence="8">Involved in the biosynthesis of the chorismate, which leads to the biosynthesis of aromatic amino acids. Catalyzes the reversible NADPH linked reduction of 3-dehydroshikimate (DHSA) to yield shikimate (SA).</text>
</comment>
<feature type="binding site" evidence="8">
    <location>
        <position position="255"/>
    </location>
    <ligand>
        <name>shikimate</name>
        <dbReference type="ChEBI" id="CHEBI:36208"/>
    </ligand>
</feature>
<keyword evidence="5 8" id="KW-0560">Oxidoreductase</keyword>
<dbReference type="Pfam" id="PF01488">
    <property type="entry name" value="Shikimate_DH"/>
    <property type="match status" value="1"/>
</dbReference>
<dbReference type="Gene3D" id="3.40.50.10860">
    <property type="entry name" value="Leucine Dehydrogenase, chain A, domain 1"/>
    <property type="match status" value="1"/>
</dbReference>
<feature type="domain" description="Quinate/shikimate 5-dehydrogenase/glutamyl-tRNA reductase" evidence="9">
    <location>
        <begin position="120"/>
        <end position="198"/>
    </location>
</feature>
<evidence type="ECO:0000313" key="12">
    <source>
        <dbReference type="EMBL" id="MBC8767782.1"/>
    </source>
</evidence>
<evidence type="ECO:0000259" key="11">
    <source>
        <dbReference type="Pfam" id="PF18317"/>
    </source>
</evidence>
<dbReference type="Proteomes" id="UP000618952">
    <property type="component" value="Unassembled WGS sequence"/>
</dbReference>
<evidence type="ECO:0000256" key="3">
    <source>
        <dbReference type="ARBA" id="ARBA00022605"/>
    </source>
</evidence>
<comment type="similarity">
    <text evidence="8">Belongs to the shikimate dehydrogenase family.</text>
</comment>
<evidence type="ECO:0000256" key="7">
    <source>
        <dbReference type="ARBA" id="ARBA00049442"/>
    </source>
</evidence>
<dbReference type="CDD" id="cd01065">
    <property type="entry name" value="NAD_bind_Shikimate_DH"/>
    <property type="match status" value="1"/>
</dbReference>
<dbReference type="InterPro" id="IPR013708">
    <property type="entry name" value="Shikimate_DH-bd_N"/>
</dbReference>
<reference evidence="12 13" key="1">
    <citation type="submission" date="2020-08" db="EMBL/GenBank/DDBJ databases">
        <title>Arenibacter gaetbuli sp. nov., isolated from a sand dune.</title>
        <authorList>
            <person name="Park S."/>
            <person name="Yoon J.-H."/>
        </authorList>
    </citation>
    <scope>NUCLEOTIDE SEQUENCE [LARGE SCALE GENOMIC DNA]</scope>
    <source>
        <strain evidence="12 13">BSSL-BM3</strain>
    </source>
</reference>
<dbReference type="HAMAP" id="MF_00222">
    <property type="entry name" value="Shikimate_DH_AroE"/>
    <property type="match status" value="1"/>
</dbReference>
<evidence type="ECO:0000256" key="2">
    <source>
        <dbReference type="ARBA" id="ARBA00012962"/>
    </source>
</evidence>
<dbReference type="SUPFAM" id="SSF53223">
    <property type="entry name" value="Aminoacid dehydrogenase-like, N-terminal domain"/>
    <property type="match status" value="1"/>
</dbReference>
<gene>
    <name evidence="8 12" type="primary">aroE</name>
    <name evidence="12" type="ORF">H4O18_07250</name>
</gene>
<comment type="catalytic activity">
    <reaction evidence="7 8">
        <text>shikimate + NADP(+) = 3-dehydroshikimate + NADPH + H(+)</text>
        <dbReference type="Rhea" id="RHEA:17737"/>
        <dbReference type="ChEBI" id="CHEBI:15378"/>
        <dbReference type="ChEBI" id="CHEBI:16630"/>
        <dbReference type="ChEBI" id="CHEBI:36208"/>
        <dbReference type="ChEBI" id="CHEBI:57783"/>
        <dbReference type="ChEBI" id="CHEBI:58349"/>
        <dbReference type="EC" id="1.1.1.25"/>
    </reaction>
</comment>
<comment type="caution">
    <text evidence="8">Lacks conserved residue(s) required for the propagation of feature annotation.</text>
</comment>
<dbReference type="PANTHER" id="PTHR21089">
    <property type="entry name" value="SHIKIMATE DEHYDROGENASE"/>
    <property type="match status" value="1"/>
</dbReference>
<dbReference type="InterPro" id="IPR041121">
    <property type="entry name" value="SDH_C"/>
</dbReference>
<protein>
    <recommendedName>
        <fullName evidence="2 8">Shikimate dehydrogenase (NADP(+))</fullName>
        <shortName evidence="8">SDH</shortName>
        <ecNumber evidence="2 8">1.1.1.25</ecNumber>
    </recommendedName>
</protein>
<feature type="binding site" evidence="8">
    <location>
        <position position="248"/>
    </location>
    <ligand>
        <name>NADP(+)</name>
        <dbReference type="ChEBI" id="CHEBI:58349"/>
    </ligand>
</feature>
<evidence type="ECO:0000256" key="4">
    <source>
        <dbReference type="ARBA" id="ARBA00022857"/>
    </source>
</evidence>
<comment type="pathway">
    <text evidence="1 8">Metabolic intermediate biosynthesis; chorismate biosynthesis; chorismate from D-erythrose 4-phosphate and phosphoenolpyruvate: step 4/7.</text>
</comment>
<dbReference type="InterPro" id="IPR006151">
    <property type="entry name" value="Shikm_DH/Glu-tRNA_Rdtase"/>
</dbReference>
<comment type="subunit">
    <text evidence="8">Homodimer.</text>
</comment>
<feature type="active site" description="Proton acceptor" evidence="8">
    <location>
        <position position="71"/>
    </location>
</feature>
<dbReference type="Pfam" id="PF18317">
    <property type="entry name" value="SDH_C"/>
    <property type="match status" value="1"/>
</dbReference>
<evidence type="ECO:0000313" key="13">
    <source>
        <dbReference type="Proteomes" id="UP000618952"/>
    </source>
</evidence>
<dbReference type="Pfam" id="PF08501">
    <property type="entry name" value="Shikimate_dh_N"/>
    <property type="match status" value="1"/>
</dbReference>
<dbReference type="InterPro" id="IPR046346">
    <property type="entry name" value="Aminoacid_DH-like_N_sf"/>
</dbReference>
<feature type="binding site" evidence="8">
    <location>
        <position position="92"/>
    </location>
    <ligand>
        <name>shikimate</name>
        <dbReference type="ChEBI" id="CHEBI:36208"/>
    </ligand>
</feature>
<evidence type="ECO:0000256" key="1">
    <source>
        <dbReference type="ARBA" id="ARBA00004871"/>
    </source>
</evidence>
<feature type="binding site" evidence="8">
    <location>
        <position position="67"/>
    </location>
    <ligand>
        <name>shikimate</name>
        <dbReference type="ChEBI" id="CHEBI:36208"/>
    </ligand>
</feature>
<evidence type="ECO:0000259" key="9">
    <source>
        <dbReference type="Pfam" id="PF01488"/>
    </source>
</evidence>
<feature type="binding site" evidence="8">
    <location>
        <position position="225"/>
    </location>
    <ligand>
        <name>NADP(+)</name>
        <dbReference type="ChEBI" id="CHEBI:58349"/>
    </ligand>
</feature>
<feature type="binding site" evidence="8">
    <location>
        <position position="107"/>
    </location>
    <ligand>
        <name>shikimate</name>
        <dbReference type="ChEBI" id="CHEBI:36208"/>
    </ligand>
</feature>
<dbReference type="EMBL" id="JACLHY010000005">
    <property type="protein sequence ID" value="MBC8767782.1"/>
    <property type="molecule type" value="Genomic_DNA"/>
</dbReference>
<feature type="domain" description="SDH C-terminal" evidence="11">
    <location>
        <begin position="248"/>
        <end position="277"/>
    </location>
</feature>
<evidence type="ECO:0000256" key="6">
    <source>
        <dbReference type="ARBA" id="ARBA00023141"/>
    </source>
</evidence>